<evidence type="ECO:0000313" key="3">
    <source>
        <dbReference type="Proteomes" id="UP000285655"/>
    </source>
</evidence>
<sequence>MNIFKSYTFTWWQAGILKASVVCIGIAIGANWPEVFAKYTMALIVVAVVLGIYLAVISFKK</sequence>
<keyword evidence="1" id="KW-0472">Membrane</keyword>
<feature type="transmembrane region" description="Helical" evidence="1">
    <location>
        <begin position="39"/>
        <end position="59"/>
    </location>
</feature>
<dbReference type="EMBL" id="QZJW01000006">
    <property type="protein sequence ID" value="RJO61977.1"/>
    <property type="molecule type" value="Genomic_DNA"/>
</dbReference>
<reference evidence="2 3" key="1">
    <citation type="journal article" date="2017" name="ISME J.">
        <title>Energy and carbon metabolisms in a deep terrestrial subsurface fluid microbial community.</title>
        <authorList>
            <person name="Momper L."/>
            <person name="Jungbluth S.P."/>
            <person name="Lee M.D."/>
            <person name="Amend J.P."/>
        </authorList>
    </citation>
    <scope>NUCLEOTIDE SEQUENCE [LARGE SCALE GENOMIC DNA]</scope>
    <source>
        <strain evidence="2">SURF_29</strain>
    </source>
</reference>
<accession>A0A419DFW9</accession>
<comment type="caution">
    <text evidence="2">The sequence shown here is derived from an EMBL/GenBank/DDBJ whole genome shotgun (WGS) entry which is preliminary data.</text>
</comment>
<organism evidence="2 3">
    <name type="scientific">candidate division WS5 bacterium</name>
    <dbReference type="NCBI Taxonomy" id="2093353"/>
    <lineage>
        <taxon>Bacteria</taxon>
        <taxon>candidate division WS5</taxon>
    </lineage>
</organism>
<feature type="transmembrane region" description="Helical" evidence="1">
    <location>
        <begin position="12"/>
        <end position="33"/>
    </location>
</feature>
<gene>
    <name evidence="2" type="ORF">C4544_01240</name>
</gene>
<dbReference type="AlphaFoldDB" id="A0A419DFW9"/>
<evidence type="ECO:0000313" key="2">
    <source>
        <dbReference type="EMBL" id="RJO61977.1"/>
    </source>
</evidence>
<proteinExistence type="predicted"/>
<protein>
    <submittedName>
        <fullName evidence="2">Uncharacterized protein</fullName>
    </submittedName>
</protein>
<evidence type="ECO:0000256" key="1">
    <source>
        <dbReference type="SAM" id="Phobius"/>
    </source>
</evidence>
<keyword evidence="1" id="KW-1133">Transmembrane helix</keyword>
<dbReference type="Proteomes" id="UP000285655">
    <property type="component" value="Unassembled WGS sequence"/>
</dbReference>
<keyword evidence="1" id="KW-0812">Transmembrane</keyword>
<name>A0A419DFW9_9BACT</name>